<organism evidence="1">
    <name type="scientific">Burkholderia contaminans</name>
    <dbReference type="NCBI Taxonomy" id="488447"/>
    <lineage>
        <taxon>Bacteria</taxon>
        <taxon>Pseudomonadati</taxon>
        <taxon>Pseudomonadota</taxon>
        <taxon>Betaproteobacteria</taxon>
        <taxon>Burkholderiales</taxon>
        <taxon>Burkholderiaceae</taxon>
        <taxon>Burkholderia</taxon>
        <taxon>Burkholderia cepacia complex</taxon>
    </lineage>
</organism>
<dbReference type="EMBL" id="AP018357">
    <property type="protein sequence ID" value="BBA38505.1"/>
    <property type="molecule type" value="Genomic_DNA"/>
</dbReference>
<reference evidence="1" key="1">
    <citation type="journal article" date="2016" name="Biosci. Biotechnol. Biochem.">
        <title>Bioconversion of AHX to AOH by resting cells of Burkholderia contaminans CH-1.</title>
        <authorList>
            <person name="Choi J.H."/>
            <person name="Kikuchi A."/>
            <person name="Pumkaeo P."/>
            <person name="Hirai H."/>
            <person name="Tokuyama S."/>
            <person name="Kawagishi H."/>
        </authorList>
    </citation>
    <scope>NUCLEOTIDE SEQUENCE</scope>
    <source>
        <strain evidence="1">CH-1</strain>
    </source>
</reference>
<reference evidence="1" key="2">
    <citation type="journal article" date="2017" name="Genome Announc.">
        <title>High-Quality Draft Genome Sequence of Burkholderia contaminans CH-1, a Gram-Negative Bacterium That Metabolizes 2-Azahypoxanthine, a Plant Growth-Regulating Compound.</title>
        <authorList>
            <person name="Choi J.-H."/>
            <person name="Sugiura H."/>
            <person name="Moriuchi R."/>
            <person name="Kawagishi H."/>
            <person name="Dohra H."/>
        </authorList>
    </citation>
    <scope>NUCLEOTIDE SEQUENCE</scope>
    <source>
        <strain evidence="1">CH-1</strain>
    </source>
</reference>
<protein>
    <submittedName>
        <fullName evidence="1">Uncharacterized protein</fullName>
    </submittedName>
</protein>
<name>A0A250L1E7_9BURK</name>
<gene>
    <name evidence="1" type="ORF">BCCH1_09240</name>
</gene>
<proteinExistence type="predicted"/>
<sequence>MRHDGVSGYVCGFFVGERAPRDVGDAIALGETVWKIQAGRGPAIIRAAVRAPGCPV</sequence>
<dbReference type="AlphaFoldDB" id="A0A250L1E7"/>
<accession>A0A250L1E7</accession>
<evidence type="ECO:0000313" key="1">
    <source>
        <dbReference type="EMBL" id="BBA38505.1"/>
    </source>
</evidence>